<feature type="signal peptide" evidence="1">
    <location>
        <begin position="1"/>
        <end position="21"/>
    </location>
</feature>
<proteinExistence type="predicted"/>
<keyword evidence="1" id="KW-0732">Signal</keyword>
<evidence type="ECO:0000313" key="3">
    <source>
        <dbReference type="Proteomes" id="UP001595636"/>
    </source>
</evidence>
<name>A0ABV7TSL9_9NEIS</name>
<reference evidence="3" key="1">
    <citation type="journal article" date="2019" name="Int. J. Syst. Evol. Microbiol.">
        <title>The Global Catalogue of Microorganisms (GCM) 10K type strain sequencing project: providing services to taxonomists for standard genome sequencing and annotation.</title>
        <authorList>
            <consortium name="The Broad Institute Genomics Platform"/>
            <consortium name="The Broad Institute Genome Sequencing Center for Infectious Disease"/>
            <person name="Wu L."/>
            <person name="Ma J."/>
        </authorList>
    </citation>
    <scope>NUCLEOTIDE SEQUENCE [LARGE SCALE GENOMIC DNA]</scope>
    <source>
        <strain evidence="3">KCTC 42195</strain>
    </source>
</reference>
<accession>A0ABV7TSL9</accession>
<organism evidence="2 3">
    <name type="scientific">Vogesella amnigena</name>
    <dbReference type="NCBI Taxonomy" id="1507449"/>
    <lineage>
        <taxon>Bacteria</taxon>
        <taxon>Pseudomonadati</taxon>
        <taxon>Pseudomonadota</taxon>
        <taxon>Betaproteobacteria</taxon>
        <taxon>Neisseriales</taxon>
        <taxon>Chromobacteriaceae</taxon>
        <taxon>Vogesella</taxon>
    </lineage>
</organism>
<dbReference type="RefSeq" id="WP_390277573.1">
    <property type="nucleotide sequence ID" value="NZ_JBHRYH010000012.1"/>
</dbReference>
<evidence type="ECO:0000256" key="1">
    <source>
        <dbReference type="SAM" id="SignalP"/>
    </source>
</evidence>
<dbReference type="Pfam" id="PF09626">
    <property type="entry name" value="DHC"/>
    <property type="match status" value="1"/>
</dbReference>
<dbReference type="Proteomes" id="UP001595636">
    <property type="component" value="Unassembled WGS sequence"/>
</dbReference>
<feature type="chain" id="PRO_5046752164" evidence="1">
    <location>
        <begin position="22"/>
        <end position="168"/>
    </location>
</feature>
<keyword evidence="3" id="KW-1185">Reference proteome</keyword>
<sequence>MKTSYSLLLAATLALIGLAHADDDEHGSGGKRPKQLAISAKAPAVWKTECSSCHMAYPPCLLPPAAWQQHMDTLKNHYGSNATLDAGDEKTIRDFLRVASAANKQPVVRAKAGEPPRITTTAWFINKHDEVRADVWRRKSIGSAANCQACHSGADKGDFDEDGVSIPR</sequence>
<dbReference type="EMBL" id="JBHRYH010000012">
    <property type="protein sequence ID" value="MFC3625750.1"/>
    <property type="molecule type" value="Genomic_DNA"/>
</dbReference>
<evidence type="ECO:0000313" key="2">
    <source>
        <dbReference type="EMBL" id="MFC3625750.1"/>
    </source>
</evidence>
<protein>
    <submittedName>
        <fullName evidence="2">Cytochrome C</fullName>
    </submittedName>
</protein>
<dbReference type="SUPFAM" id="SSF48695">
    <property type="entry name" value="Multiheme cytochromes"/>
    <property type="match status" value="1"/>
</dbReference>
<gene>
    <name evidence="2" type="ORF">ACFOKJ_06250</name>
</gene>
<comment type="caution">
    <text evidence="2">The sequence shown here is derived from an EMBL/GenBank/DDBJ whole genome shotgun (WGS) entry which is preliminary data.</text>
</comment>
<dbReference type="InterPro" id="IPR036280">
    <property type="entry name" value="Multihaem_cyt_sf"/>
</dbReference>
<dbReference type="InterPro" id="IPR018588">
    <property type="entry name" value="Dihaem_cytochrome-c"/>
</dbReference>